<evidence type="ECO:0000313" key="2">
    <source>
        <dbReference type="EMBL" id="QDT63627.1"/>
    </source>
</evidence>
<sequence>MTRSRRTGLTLYEVVLSLAIFVVALAAISQILNVGARSASEARLRSEAIVRCDSKMAEVVARVVPLKPVIDSEFEDDPSGRWKWGLELLPGPHPTLLEAVLTVDYTGGERAFDVGCELRRWVLDTESIVTVDPYLEETP</sequence>
<feature type="transmembrane region" description="Helical" evidence="1">
    <location>
        <begin position="12"/>
        <end position="32"/>
    </location>
</feature>
<dbReference type="EMBL" id="CP036316">
    <property type="protein sequence ID" value="QDT63627.1"/>
    <property type="molecule type" value="Genomic_DNA"/>
</dbReference>
<proteinExistence type="predicted"/>
<accession>A0A517T5I0</accession>
<keyword evidence="1" id="KW-0472">Membrane</keyword>
<dbReference type="AlphaFoldDB" id="A0A517T5I0"/>
<dbReference type="KEGG" id="chya:V22_08510"/>
<protein>
    <recommendedName>
        <fullName evidence="4">Prepilin-type N-terminal cleavage/methylation domain-containing protein</fullName>
    </recommendedName>
</protein>
<dbReference type="Proteomes" id="UP000319976">
    <property type="component" value="Chromosome"/>
</dbReference>
<reference evidence="2 3" key="1">
    <citation type="submission" date="2019-02" db="EMBL/GenBank/DDBJ databases">
        <title>Deep-cultivation of Planctomycetes and their phenomic and genomic characterization uncovers novel biology.</title>
        <authorList>
            <person name="Wiegand S."/>
            <person name="Jogler M."/>
            <person name="Boedeker C."/>
            <person name="Pinto D."/>
            <person name="Vollmers J."/>
            <person name="Rivas-Marin E."/>
            <person name="Kohn T."/>
            <person name="Peeters S.H."/>
            <person name="Heuer A."/>
            <person name="Rast P."/>
            <person name="Oberbeckmann S."/>
            <person name="Bunk B."/>
            <person name="Jeske O."/>
            <person name="Meyerdierks A."/>
            <person name="Storesund J.E."/>
            <person name="Kallscheuer N."/>
            <person name="Luecker S."/>
            <person name="Lage O.M."/>
            <person name="Pohl T."/>
            <person name="Merkel B.J."/>
            <person name="Hornburger P."/>
            <person name="Mueller R.-W."/>
            <person name="Bruemmer F."/>
            <person name="Labrenz M."/>
            <person name="Spormann A.M."/>
            <person name="Op den Camp H."/>
            <person name="Overmann J."/>
            <person name="Amann R."/>
            <person name="Jetten M.S.M."/>
            <person name="Mascher T."/>
            <person name="Medema M.H."/>
            <person name="Devos D.P."/>
            <person name="Kaster A.-K."/>
            <person name="Ovreas L."/>
            <person name="Rohde M."/>
            <person name="Galperin M.Y."/>
            <person name="Jogler C."/>
        </authorList>
    </citation>
    <scope>NUCLEOTIDE SEQUENCE [LARGE SCALE GENOMIC DNA]</scope>
    <source>
        <strain evidence="2 3">V22</strain>
    </source>
</reference>
<evidence type="ECO:0000313" key="3">
    <source>
        <dbReference type="Proteomes" id="UP000319976"/>
    </source>
</evidence>
<gene>
    <name evidence="2" type="ORF">V22_08510</name>
</gene>
<keyword evidence="3" id="KW-1185">Reference proteome</keyword>
<keyword evidence="1" id="KW-0812">Transmembrane</keyword>
<keyword evidence="1" id="KW-1133">Transmembrane helix</keyword>
<evidence type="ECO:0008006" key="4">
    <source>
        <dbReference type="Google" id="ProtNLM"/>
    </source>
</evidence>
<organism evidence="2 3">
    <name type="scientific">Calycomorphotria hydatis</name>
    <dbReference type="NCBI Taxonomy" id="2528027"/>
    <lineage>
        <taxon>Bacteria</taxon>
        <taxon>Pseudomonadati</taxon>
        <taxon>Planctomycetota</taxon>
        <taxon>Planctomycetia</taxon>
        <taxon>Planctomycetales</taxon>
        <taxon>Planctomycetaceae</taxon>
        <taxon>Calycomorphotria</taxon>
    </lineage>
</organism>
<evidence type="ECO:0000256" key="1">
    <source>
        <dbReference type="SAM" id="Phobius"/>
    </source>
</evidence>
<name>A0A517T5I0_9PLAN</name>
<dbReference type="OrthoDB" id="275425at2"/>
<dbReference type="RefSeq" id="WP_145260092.1">
    <property type="nucleotide sequence ID" value="NZ_CP036316.1"/>
</dbReference>